<evidence type="ECO:0000259" key="1">
    <source>
        <dbReference type="Pfam" id="PF07171"/>
    </source>
</evidence>
<dbReference type="Pfam" id="PF07171">
    <property type="entry name" value="MlrC_C"/>
    <property type="match status" value="1"/>
</dbReference>
<sequence>ESDVLSVSCCAVHPNNDQSDLSSTAVVITDNDPNLAADNARSLAEEFWERRHGFVPDILPVADAVEKGRNVDGPVMLVDTADCAGGGAPGDSVALLRALLGLGVTERTHVMVVDPDAATACTEAGIGATVSFELGYHVDQKWGTPLPVTGVVRLVSDGRFLYTGGIYGGTFGMMGRSAVLEIGCTDVLIMSRPTYDWADEQYRSVGLDARQAKFIGVKNPMNYRYAYGEVAKASYIVNTPGPTPADIRRLPFKYRRRPFFPF</sequence>
<feature type="non-terminal residue" evidence="3">
    <location>
        <position position="1"/>
    </location>
</feature>
<proteinExistence type="predicted"/>
<dbReference type="InterPro" id="IPR015995">
    <property type="entry name" value="MlrC_N"/>
</dbReference>
<feature type="non-terminal residue" evidence="3">
    <location>
        <position position="262"/>
    </location>
</feature>
<dbReference type="InterPro" id="IPR010799">
    <property type="entry name" value="MlrC_C"/>
</dbReference>
<protein>
    <recommendedName>
        <fullName evidence="4">Microcystin LR degradation protein MlrC C-terminal domain-containing protein</fullName>
    </recommendedName>
</protein>
<feature type="domain" description="Microcystin LR degradation protein MlrC N-terminal" evidence="2">
    <location>
        <begin position="3"/>
        <end position="67"/>
    </location>
</feature>
<evidence type="ECO:0000313" key="3">
    <source>
        <dbReference type="EMBL" id="SVD83869.1"/>
    </source>
</evidence>
<evidence type="ECO:0000259" key="2">
    <source>
        <dbReference type="Pfam" id="PF07364"/>
    </source>
</evidence>
<name>A0A382YLK3_9ZZZZ</name>
<evidence type="ECO:0008006" key="4">
    <source>
        <dbReference type="Google" id="ProtNLM"/>
    </source>
</evidence>
<accession>A0A382YLK3</accession>
<dbReference type="Pfam" id="PF07364">
    <property type="entry name" value="DUF1485"/>
    <property type="match status" value="1"/>
</dbReference>
<feature type="domain" description="Microcystin LR degradation protein MlrC C-terminal" evidence="1">
    <location>
        <begin position="77"/>
        <end position="253"/>
    </location>
</feature>
<organism evidence="3">
    <name type="scientific">marine metagenome</name>
    <dbReference type="NCBI Taxonomy" id="408172"/>
    <lineage>
        <taxon>unclassified sequences</taxon>
        <taxon>metagenomes</taxon>
        <taxon>ecological metagenomes</taxon>
    </lineage>
</organism>
<gene>
    <name evidence="3" type="ORF">METZ01_LOCUS436723</name>
</gene>
<reference evidence="3" key="1">
    <citation type="submission" date="2018-05" db="EMBL/GenBank/DDBJ databases">
        <authorList>
            <person name="Lanie J.A."/>
            <person name="Ng W.-L."/>
            <person name="Kazmierczak K.M."/>
            <person name="Andrzejewski T.M."/>
            <person name="Davidsen T.M."/>
            <person name="Wayne K.J."/>
            <person name="Tettelin H."/>
            <person name="Glass J.I."/>
            <person name="Rusch D."/>
            <person name="Podicherti R."/>
            <person name="Tsui H.-C.T."/>
            <person name="Winkler M.E."/>
        </authorList>
    </citation>
    <scope>NUCLEOTIDE SEQUENCE</scope>
</reference>
<dbReference type="EMBL" id="UINC01176647">
    <property type="protein sequence ID" value="SVD83869.1"/>
    <property type="molecule type" value="Genomic_DNA"/>
</dbReference>
<dbReference type="AlphaFoldDB" id="A0A382YLK3"/>